<dbReference type="PANTHER" id="PTHR13980:SF15">
    <property type="entry name" value="FACT COMPLEX SUBUNIT SPT16"/>
    <property type="match status" value="1"/>
</dbReference>
<evidence type="ECO:0000313" key="4">
    <source>
        <dbReference type="Proteomes" id="UP001143548"/>
    </source>
</evidence>
<proteinExistence type="inferred from homology"/>
<keyword evidence="1" id="KW-0227">DNA damage</keyword>
<dbReference type="InterPro" id="IPR029148">
    <property type="entry name" value="FACT-SPT16_Nlobe"/>
</dbReference>
<keyword evidence="1" id="KW-0158">Chromosome</keyword>
<name>A0A9W5Z4J8_9EURO</name>
<dbReference type="Gene3D" id="3.40.350.10">
    <property type="entry name" value="Creatinase/prolidase N-terminal domain"/>
    <property type="match status" value="1"/>
</dbReference>
<comment type="caution">
    <text evidence="3">The sequence shown here is derived from an EMBL/GenBank/DDBJ whole genome shotgun (WGS) entry which is preliminary data.</text>
</comment>
<dbReference type="Pfam" id="PF14826">
    <property type="entry name" value="FACT-Spt16_Nlob"/>
    <property type="match status" value="1"/>
</dbReference>
<evidence type="ECO:0000259" key="2">
    <source>
        <dbReference type="SMART" id="SM01285"/>
    </source>
</evidence>
<accession>A0A9W5Z4J8</accession>
<keyword evidence="1" id="KW-0235">DNA replication</keyword>
<sequence>KHLEPLKGGKIPVEILVTSKDPDEKMKSFEKCIDVIKNAGNKVGVLPKDTTAGPFAEDWKKVYTTLSNEIEEVDISPALSATLSVKDTDEL</sequence>
<dbReference type="GO" id="GO:0006368">
    <property type="term" value="P:transcription elongation by RNA polymerase II"/>
    <property type="evidence" value="ECO:0007669"/>
    <property type="project" value="TreeGrafter"/>
</dbReference>
<keyword evidence="1" id="KW-0804">Transcription</keyword>
<comment type="similarity">
    <text evidence="1">Belongs to the peptidase M24 family. SPT16 subfamily.</text>
</comment>
<dbReference type="InterPro" id="IPR029149">
    <property type="entry name" value="Creatin/AminoP/Spt16_N"/>
</dbReference>
<comment type="subcellular location">
    <subcellularLocation>
        <location evidence="1">Nucleus</location>
    </subcellularLocation>
    <subcellularLocation>
        <location evidence="1">Chromosome</location>
    </subcellularLocation>
</comment>
<organism evidence="3 4">
    <name type="scientific">Aspergillus brasiliensis</name>
    <dbReference type="NCBI Taxonomy" id="319629"/>
    <lineage>
        <taxon>Eukaryota</taxon>
        <taxon>Fungi</taxon>
        <taxon>Dikarya</taxon>
        <taxon>Ascomycota</taxon>
        <taxon>Pezizomycotina</taxon>
        <taxon>Eurotiomycetes</taxon>
        <taxon>Eurotiomycetidae</taxon>
        <taxon>Eurotiales</taxon>
        <taxon>Aspergillaceae</taxon>
        <taxon>Aspergillus</taxon>
        <taxon>Aspergillus subgen. Circumdati</taxon>
    </lineage>
</organism>
<comment type="function">
    <text evidence="1">Component of the FACT complex, a general chromatin factor that acts to reorganize nucleosomes. The FACT complex is involved in multiple processes that require DNA as a template such as mRNA elongation, DNA replication and DNA repair. During transcription elongation the FACT complex acts as a histone chaperone that both destabilizes and restores nucleosomal structure. It facilitates the passage of RNA polymerase II and transcription by promoting the dissociation of one histone H2A-H2B dimer from the nucleosome, then subsequently promotes the reestablishment of the nucleosome following the passage of RNA polymerase II.</text>
</comment>
<dbReference type="GO" id="GO:0006281">
    <property type="term" value="P:DNA repair"/>
    <property type="evidence" value="ECO:0007669"/>
    <property type="project" value="UniProtKB-UniRule"/>
</dbReference>
<evidence type="ECO:0000256" key="1">
    <source>
        <dbReference type="RuleBase" id="RU367052"/>
    </source>
</evidence>
<keyword evidence="1" id="KW-0539">Nucleus</keyword>
<dbReference type="EMBL" id="BROQ01001007">
    <property type="protein sequence ID" value="GKZ28164.1"/>
    <property type="molecule type" value="Genomic_DNA"/>
</dbReference>
<dbReference type="GO" id="GO:0006260">
    <property type="term" value="P:DNA replication"/>
    <property type="evidence" value="ECO:0007669"/>
    <property type="project" value="UniProtKB-KW"/>
</dbReference>
<feature type="non-terminal residue" evidence="3">
    <location>
        <position position="91"/>
    </location>
</feature>
<dbReference type="GO" id="GO:0035101">
    <property type="term" value="C:FACT complex"/>
    <property type="evidence" value="ECO:0007669"/>
    <property type="project" value="UniProtKB-UniRule"/>
</dbReference>
<feature type="domain" description="FACT complex subunit SPT16 N-terminal lobe" evidence="2">
    <location>
        <begin position="1"/>
        <end position="79"/>
    </location>
</feature>
<dbReference type="Proteomes" id="UP001143548">
    <property type="component" value="Unassembled WGS sequence"/>
</dbReference>
<dbReference type="GO" id="GO:0031491">
    <property type="term" value="F:nucleosome binding"/>
    <property type="evidence" value="ECO:0007669"/>
    <property type="project" value="TreeGrafter"/>
</dbReference>
<protein>
    <recommendedName>
        <fullName evidence="1">FACT complex subunit</fullName>
    </recommendedName>
</protein>
<feature type="non-terminal residue" evidence="3">
    <location>
        <position position="1"/>
    </location>
</feature>
<evidence type="ECO:0000313" key="3">
    <source>
        <dbReference type="EMBL" id="GKZ28164.1"/>
    </source>
</evidence>
<keyword evidence="1" id="KW-0234">DNA repair</keyword>
<comment type="subunit">
    <text evidence="1">Component of the FACT complex.</text>
</comment>
<dbReference type="AlphaFoldDB" id="A0A9W5Z4J8"/>
<gene>
    <name evidence="3" type="ORF">AbraCBS73388_000472</name>
</gene>
<keyword evidence="1" id="KW-0805">Transcription regulation</keyword>
<dbReference type="InterPro" id="IPR040258">
    <property type="entry name" value="Spt16"/>
</dbReference>
<dbReference type="SMART" id="SM01285">
    <property type="entry name" value="FACT-Spt16_Nlob"/>
    <property type="match status" value="1"/>
</dbReference>
<dbReference type="PANTHER" id="PTHR13980">
    <property type="entry name" value="CDC68 RELATED"/>
    <property type="match status" value="1"/>
</dbReference>
<reference evidence="3" key="1">
    <citation type="submission" date="2022-07" db="EMBL/GenBank/DDBJ databases">
        <title>Taxonomy of Aspergillus series Nigri: significant species reduction supported by multi-species coalescent approaches.</title>
        <authorList>
            <person name="Bian C."/>
            <person name="Kusuya Y."/>
            <person name="Sklenar F."/>
            <person name="D'hooge E."/>
            <person name="Yaguchi T."/>
            <person name="Takahashi H."/>
            <person name="Hubka V."/>
        </authorList>
    </citation>
    <scope>NUCLEOTIDE SEQUENCE</scope>
    <source>
        <strain evidence="3">CBS 733.88</strain>
    </source>
</reference>